<name>A0ABX0KXL3_9NEIS</name>
<dbReference type="PANTHER" id="PTHR23416">
    <property type="entry name" value="SIALIC ACID SYNTHASE-RELATED"/>
    <property type="match status" value="1"/>
</dbReference>
<evidence type="ECO:0000256" key="2">
    <source>
        <dbReference type="ARBA" id="ARBA00022679"/>
    </source>
</evidence>
<accession>A0ABX0KXL3</accession>
<keyword evidence="4" id="KW-0012">Acyltransferase</keyword>
<dbReference type="PANTHER" id="PTHR23416:SF23">
    <property type="entry name" value="ACETYLTRANSFERASE C18B11.09C-RELATED"/>
    <property type="match status" value="1"/>
</dbReference>
<evidence type="ECO:0000256" key="1">
    <source>
        <dbReference type="ARBA" id="ARBA00007274"/>
    </source>
</evidence>
<dbReference type="PROSITE" id="PS00101">
    <property type="entry name" value="HEXAPEP_TRANSFERASES"/>
    <property type="match status" value="1"/>
</dbReference>
<evidence type="ECO:0000313" key="5">
    <source>
        <dbReference type="EMBL" id="NHQ86952.1"/>
    </source>
</evidence>
<proteinExistence type="inferred from homology"/>
<protein>
    <submittedName>
        <fullName evidence="5">Sugar O-acetyltransferase</fullName>
    </submittedName>
</protein>
<dbReference type="Proteomes" id="UP000712570">
    <property type="component" value="Unassembled WGS sequence"/>
</dbReference>
<sequence>MPETIYYHFSDLENIDPAPFIAEQIHLKQFNNSTPDERRELIPALFAKAKDVNIYPPLYLSRGWEVELGRKVMINLGVSILGGAPITIGEHSLIGPHVQIISVNHPVDPTERQRYAFTAKPVSIGANVWIGAGAIICPGVSIGDHSVVGAGAVVTRDVPRCTFVAGNPAREIRKLEEPDLSTLYLDSP</sequence>
<dbReference type="RefSeq" id="WP_166826625.1">
    <property type="nucleotide sequence ID" value="NZ_JAAOLX010000006.1"/>
</dbReference>
<organism evidence="5 6">
    <name type="scientific">Iodobacter violaceini</name>
    <dbReference type="NCBI Taxonomy" id="3044271"/>
    <lineage>
        <taxon>Bacteria</taxon>
        <taxon>Pseudomonadati</taxon>
        <taxon>Pseudomonadota</taxon>
        <taxon>Betaproteobacteria</taxon>
        <taxon>Neisseriales</taxon>
        <taxon>Chitinibacteraceae</taxon>
        <taxon>Iodobacter</taxon>
    </lineage>
</organism>
<evidence type="ECO:0000313" key="6">
    <source>
        <dbReference type="Proteomes" id="UP000712570"/>
    </source>
</evidence>
<dbReference type="InterPro" id="IPR018357">
    <property type="entry name" value="Hexapep_transf_CS"/>
</dbReference>
<dbReference type="Pfam" id="PF14602">
    <property type="entry name" value="Hexapep_2"/>
    <property type="match status" value="1"/>
</dbReference>
<evidence type="ECO:0000256" key="3">
    <source>
        <dbReference type="ARBA" id="ARBA00022737"/>
    </source>
</evidence>
<evidence type="ECO:0000256" key="4">
    <source>
        <dbReference type="ARBA" id="ARBA00023315"/>
    </source>
</evidence>
<keyword evidence="6" id="KW-1185">Reference proteome</keyword>
<dbReference type="InterPro" id="IPR011004">
    <property type="entry name" value="Trimer_LpxA-like_sf"/>
</dbReference>
<gene>
    <name evidence="5" type="ORF">HA050_12590</name>
</gene>
<comment type="caution">
    <text evidence="5">The sequence shown here is derived from an EMBL/GenBank/DDBJ whole genome shotgun (WGS) entry which is preliminary data.</text>
</comment>
<dbReference type="SUPFAM" id="SSF51161">
    <property type="entry name" value="Trimeric LpxA-like enzymes"/>
    <property type="match status" value="1"/>
</dbReference>
<keyword evidence="2" id="KW-0808">Transferase</keyword>
<dbReference type="Gene3D" id="2.160.10.10">
    <property type="entry name" value="Hexapeptide repeat proteins"/>
    <property type="match status" value="1"/>
</dbReference>
<comment type="similarity">
    <text evidence="1">Belongs to the transferase hexapeptide repeat family.</text>
</comment>
<keyword evidence="3" id="KW-0677">Repeat</keyword>
<dbReference type="InterPro" id="IPR001451">
    <property type="entry name" value="Hexapep"/>
</dbReference>
<dbReference type="EMBL" id="JAAOLX010000006">
    <property type="protein sequence ID" value="NHQ86952.1"/>
    <property type="molecule type" value="Genomic_DNA"/>
</dbReference>
<reference evidence="5 6" key="1">
    <citation type="submission" date="2020-03" db="EMBL/GenBank/DDBJ databases">
        <title>Draft genome sequence of environmentally isolated violet-colored cultures.</title>
        <authorList>
            <person name="Wilson H.S."/>
        </authorList>
    </citation>
    <scope>NUCLEOTIDE SEQUENCE [LARGE SCALE GENOMIC DNA]</scope>
    <source>
        <strain evidence="5 6">HSC-16F04</strain>
    </source>
</reference>
<dbReference type="InterPro" id="IPR051159">
    <property type="entry name" value="Hexapeptide_acetyltransf"/>
</dbReference>
<dbReference type="CDD" id="cd03357">
    <property type="entry name" value="LbH_MAT_GAT"/>
    <property type="match status" value="1"/>
</dbReference>